<dbReference type="GO" id="GO:0050660">
    <property type="term" value="F:flavin adenine dinucleotide binding"/>
    <property type="evidence" value="ECO:0007669"/>
    <property type="project" value="InterPro"/>
</dbReference>
<dbReference type="GO" id="GO:0008115">
    <property type="term" value="F:sarcosine oxidase activity"/>
    <property type="evidence" value="ECO:0007669"/>
    <property type="project" value="TreeGrafter"/>
</dbReference>
<evidence type="ECO:0000313" key="7">
    <source>
        <dbReference type="Proteomes" id="UP000198215"/>
    </source>
</evidence>
<gene>
    <name evidence="6" type="ORF">GA0070614_0742</name>
</gene>
<dbReference type="Pfam" id="PF01266">
    <property type="entry name" value="DAO"/>
    <property type="match status" value="1"/>
</dbReference>
<evidence type="ECO:0000259" key="5">
    <source>
        <dbReference type="Pfam" id="PF01266"/>
    </source>
</evidence>
<keyword evidence="3" id="KW-0274">FAD</keyword>
<dbReference type="InterPro" id="IPR045170">
    <property type="entry name" value="MTOX"/>
</dbReference>
<evidence type="ECO:0000256" key="4">
    <source>
        <dbReference type="ARBA" id="ARBA00023002"/>
    </source>
</evidence>
<dbReference type="AlphaFoldDB" id="A0A1C5H4K4"/>
<dbReference type="Gene3D" id="3.30.9.10">
    <property type="entry name" value="D-Amino Acid Oxidase, subunit A, domain 2"/>
    <property type="match status" value="1"/>
</dbReference>
<evidence type="ECO:0000256" key="3">
    <source>
        <dbReference type="ARBA" id="ARBA00022827"/>
    </source>
</evidence>
<comment type="cofactor">
    <cofactor evidence="1">
        <name>FAD</name>
        <dbReference type="ChEBI" id="CHEBI:57692"/>
    </cofactor>
</comment>
<name>A0A1C5H4K4_9ACTN</name>
<evidence type="ECO:0000256" key="1">
    <source>
        <dbReference type="ARBA" id="ARBA00001974"/>
    </source>
</evidence>
<protein>
    <submittedName>
        <fullName evidence="6">Sarcosine oxidase</fullName>
    </submittedName>
</protein>
<dbReference type="Proteomes" id="UP000198215">
    <property type="component" value="Chromosome I"/>
</dbReference>
<dbReference type="InterPro" id="IPR006076">
    <property type="entry name" value="FAD-dep_OxRdtase"/>
</dbReference>
<reference evidence="7" key="1">
    <citation type="submission" date="2016-06" db="EMBL/GenBank/DDBJ databases">
        <authorList>
            <person name="Varghese N."/>
            <person name="Submissions Spin"/>
        </authorList>
    </citation>
    <scope>NUCLEOTIDE SEQUENCE [LARGE SCALE GENOMIC DNA]</scope>
    <source>
        <strain evidence="7">DSM 45161</strain>
    </source>
</reference>
<dbReference type="SUPFAM" id="SSF51905">
    <property type="entry name" value="FAD/NAD(P)-binding domain"/>
    <property type="match status" value="1"/>
</dbReference>
<keyword evidence="4" id="KW-0560">Oxidoreductase</keyword>
<sequence>MAGLTVGRATVVGAGVFGLCVAHELAVRGWQVQVAHRDPLDDSGASTAESRILRTSYGADDWYTRSAWRSRELWLRIGRTAGRTVLAPTGVLLLGAADRWTHDTVAAARRVGVPLCEVDRAEAARRFPWFTPGPADHLLFEPSGAVLLAREAIRAVAARAVDRGVRLRRAEVRADDARPVTDGRPLTGDVTVWAVGPGLPALFPGLTSARVVAQDSMYLDPPAPGPGHPPPPAWIDRDAEWYGVPAVGAGGVKVVADRTVAPDADVVPVDPYPYLRRRVPALRDAPVRRHERCRYVEMPDEHFLLDRHPADPTVWLVGGDGGHGFKHGPAWAAFVCDAVEGRITVPSRFRIR</sequence>
<dbReference type="OrthoDB" id="9806452at2"/>
<accession>A0A1C5H4K4</accession>
<organism evidence="6 7">
    <name type="scientific">Micromonospora coxensis</name>
    <dbReference type="NCBI Taxonomy" id="356852"/>
    <lineage>
        <taxon>Bacteria</taxon>
        <taxon>Bacillati</taxon>
        <taxon>Actinomycetota</taxon>
        <taxon>Actinomycetes</taxon>
        <taxon>Micromonosporales</taxon>
        <taxon>Micromonosporaceae</taxon>
        <taxon>Micromonospora</taxon>
    </lineage>
</organism>
<evidence type="ECO:0000256" key="2">
    <source>
        <dbReference type="ARBA" id="ARBA00022630"/>
    </source>
</evidence>
<dbReference type="InterPro" id="IPR036188">
    <property type="entry name" value="FAD/NAD-bd_sf"/>
</dbReference>
<feature type="domain" description="FAD dependent oxidoreductase" evidence="5">
    <location>
        <begin position="10"/>
        <end position="336"/>
    </location>
</feature>
<keyword evidence="2" id="KW-0285">Flavoprotein</keyword>
<dbReference type="EMBL" id="LT607753">
    <property type="protein sequence ID" value="SCG40361.1"/>
    <property type="molecule type" value="Genomic_DNA"/>
</dbReference>
<evidence type="ECO:0000313" key="6">
    <source>
        <dbReference type="EMBL" id="SCG40361.1"/>
    </source>
</evidence>
<dbReference type="RefSeq" id="WP_088974642.1">
    <property type="nucleotide sequence ID" value="NZ_LT607753.1"/>
</dbReference>
<dbReference type="PANTHER" id="PTHR10961:SF46">
    <property type="entry name" value="PEROXISOMAL SARCOSINE OXIDASE"/>
    <property type="match status" value="1"/>
</dbReference>
<dbReference type="PANTHER" id="PTHR10961">
    <property type="entry name" value="PEROXISOMAL SARCOSINE OXIDASE"/>
    <property type="match status" value="1"/>
</dbReference>
<proteinExistence type="predicted"/>
<keyword evidence="7" id="KW-1185">Reference proteome</keyword>
<dbReference type="Gene3D" id="3.50.50.60">
    <property type="entry name" value="FAD/NAD(P)-binding domain"/>
    <property type="match status" value="1"/>
</dbReference>